<dbReference type="PROSITE" id="PS51704">
    <property type="entry name" value="GP_PDE"/>
    <property type="match status" value="1"/>
</dbReference>
<evidence type="ECO:0000256" key="1">
    <source>
        <dbReference type="SAM" id="SignalP"/>
    </source>
</evidence>
<keyword evidence="4" id="KW-1185">Reference proteome</keyword>
<dbReference type="InterPro" id="IPR017946">
    <property type="entry name" value="PLC-like_Pdiesterase_TIM-brl"/>
</dbReference>
<comment type="caution">
    <text evidence="3">The sequence shown here is derived from an EMBL/GenBank/DDBJ whole genome shotgun (WGS) entry which is preliminary data.</text>
</comment>
<dbReference type="GO" id="GO:0006629">
    <property type="term" value="P:lipid metabolic process"/>
    <property type="evidence" value="ECO:0007669"/>
    <property type="project" value="InterPro"/>
</dbReference>
<organism evidence="3 4">
    <name type="scientific">Stella humosa</name>
    <dbReference type="NCBI Taxonomy" id="94"/>
    <lineage>
        <taxon>Bacteria</taxon>
        <taxon>Pseudomonadati</taxon>
        <taxon>Pseudomonadota</taxon>
        <taxon>Alphaproteobacteria</taxon>
        <taxon>Rhodospirillales</taxon>
        <taxon>Stellaceae</taxon>
        <taxon>Stella</taxon>
    </lineage>
</organism>
<accession>A0A3N1MCI3</accession>
<dbReference type="RefSeq" id="WP_123688081.1">
    <property type="nucleotide sequence ID" value="NZ_AP019700.1"/>
</dbReference>
<dbReference type="EMBL" id="RJKX01000011">
    <property type="protein sequence ID" value="ROQ01308.1"/>
    <property type="molecule type" value="Genomic_DNA"/>
</dbReference>
<dbReference type="PANTHER" id="PTHR46211:SF14">
    <property type="entry name" value="GLYCEROPHOSPHODIESTER PHOSPHODIESTERASE"/>
    <property type="match status" value="1"/>
</dbReference>
<dbReference type="GO" id="GO:0008081">
    <property type="term" value="F:phosphoric diester hydrolase activity"/>
    <property type="evidence" value="ECO:0007669"/>
    <property type="project" value="InterPro"/>
</dbReference>
<sequence length="327" mass="35043">MRIRLAALLLSVAAAAPCLAFELQSHRGGRGLWPENSLTAFAGSLGLGVSVLELDTGITADGAVVVHHDPALNPEIARGRDGRWISAPGPLLRQLTLEQIQSYDIGRADPTSRYPARHPALQPVDGERVPTLDAVFALAARSGNGQVRFNIETKLSPARPDDTASPELFAERLLAVIHTAGMEERVTIQSFDWRTLRLVQQAAPGIPTVYLSAQQRFLDNIQAASPGASAWTAGIAAADHGGSVPRMVKAAGGRVWSPFYRDPTDDDIATARRLGLQVVVWTVNDRAEMAGLLDRGIDGIITDRPDILRALMAERGMAQPTATPVAH</sequence>
<dbReference type="Proteomes" id="UP000278222">
    <property type="component" value="Unassembled WGS sequence"/>
</dbReference>
<gene>
    <name evidence="3" type="ORF">EDC65_0486</name>
</gene>
<dbReference type="InterPro" id="IPR030395">
    <property type="entry name" value="GP_PDE_dom"/>
</dbReference>
<feature type="chain" id="PRO_5018328718" evidence="1">
    <location>
        <begin position="21"/>
        <end position="327"/>
    </location>
</feature>
<dbReference type="SUPFAM" id="SSF51695">
    <property type="entry name" value="PLC-like phosphodiesterases"/>
    <property type="match status" value="1"/>
</dbReference>
<protein>
    <submittedName>
        <fullName evidence="3">Glycerophosphoryl diester phosphodiesterase</fullName>
    </submittedName>
</protein>
<feature type="signal peptide" evidence="1">
    <location>
        <begin position="1"/>
        <end position="20"/>
    </location>
</feature>
<dbReference type="Pfam" id="PF03009">
    <property type="entry name" value="GDPD"/>
    <property type="match status" value="1"/>
</dbReference>
<dbReference type="Gene3D" id="3.20.20.190">
    <property type="entry name" value="Phosphatidylinositol (PI) phosphodiesterase"/>
    <property type="match status" value="1"/>
</dbReference>
<dbReference type="AlphaFoldDB" id="A0A3N1MCI3"/>
<name>A0A3N1MCI3_9PROT</name>
<proteinExistence type="predicted"/>
<evidence type="ECO:0000259" key="2">
    <source>
        <dbReference type="PROSITE" id="PS51704"/>
    </source>
</evidence>
<evidence type="ECO:0000313" key="3">
    <source>
        <dbReference type="EMBL" id="ROQ01308.1"/>
    </source>
</evidence>
<evidence type="ECO:0000313" key="4">
    <source>
        <dbReference type="Proteomes" id="UP000278222"/>
    </source>
</evidence>
<reference evidence="3 4" key="1">
    <citation type="submission" date="2018-11" db="EMBL/GenBank/DDBJ databases">
        <title>Genomic Encyclopedia of Type Strains, Phase IV (KMG-IV): sequencing the most valuable type-strain genomes for metagenomic binning, comparative biology and taxonomic classification.</title>
        <authorList>
            <person name="Goeker M."/>
        </authorList>
    </citation>
    <scope>NUCLEOTIDE SEQUENCE [LARGE SCALE GENOMIC DNA]</scope>
    <source>
        <strain evidence="3 4">DSM 5900</strain>
    </source>
</reference>
<dbReference type="CDD" id="cd08567">
    <property type="entry name" value="GDPD_SpGDE_like"/>
    <property type="match status" value="1"/>
</dbReference>
<dbReference type="PANTHER" id="PTHR46211">
    <property type="entry name" value="GLYCEROPHOSPHORYL DIESTER PHOSPHODIESTERASE"/>
    <property type="match status" value="1"/>
</dbReference>
<dbReference type="OrthoDB" id="9787897at2"/>
<feature type="domain" description="GP-PDE" evidence="2">
    <location>
        <begin position="21"/>
        <end position="312"/>
    </location>
</feature>
<keyword evidence="1" id="KW-0732">Signal</keyword>